<dbReference type="Proteomes" id="UP000243579">
    <property type="component" value="Unassembled WGS sequence"/>
</dbReference>
<keyword evidence="1" id="KW-1133">Transmembrane helix</keyword>
<comment type="caution">
    <text evidence="2">The sequence shown here is derived from an EMBL/GenBank/DDBJ whole genome shotgun (WGS) entry which is preliminary data.</text>
</comment>
<gene>
    <name evidence="2" type="ORF">ACHHYP_02602</name>
</gene>
<dbReference type="AlphaFoldDB" id="A0A1V9Z5T4"/>
<accession>A0A1V9Z5T4</accession>
<feature type="transmembrane region" description="Helical" evidence="1">
    <location>
        <begin position="364"/>
        <end position="382"/>
    </location>
</feature>
<protein>
    <recommendedName>
        <fullName evidence="4">Transmembrane protein</fullName>
    </recommendedName>
</protein>
<evidence type="ECO:0008006" key="4">
    <source>
        <dbReference type="Google" id="ProtNLM"/>
    </source>
</evidence>
<name>A0A1V9Z5T4_ACHHY</name>
<proteinExistence type="predicted"/>
<dbReference type="EMBL" id="JNBR01000412">
    <property type="protein sequence ID" value="OQR93364.1"/>
    <property type="molecule type" value="Genomic_DNA"/>
</dbReference>
<feature type="transmembrane region" description="Helical" evidence="1">
    <location>
        <begin position="436"/>
        <end position="453"/>
    </location>
</feature>
<keyword evidence="1" id="KW-0472">Membrane</keyword>
<dbReference type="OrthoDB" id="157199at2759"/>
<feature type="transmembrane region" description="Helical" evidence="1">
    <location>
        <begin position="329"/>
        <end position="352"/>
    </location>
</feature>
<keyword evidence="1" id="KW-0812">Transmembrane</keyword>
<feature type="transmembrane region" description="Helical" evidence="1">
    <location>
        <begin position="402"/>
        <end position="424"/>
    </location>
</feature>
<evidence type="ECO:0000313" key="2">
    <source>
        <dbReference type="EMBL" id="OQR93364.1"/>
    </source>
</evidence>
<sequence>MLPSILVGGRVAPSSRPREAWSLAAPAPTKNLGHGVRLSLLSLCFAAIGAVSTYSLSHIANTPVHLGLTALAFTYNQWQVPVTTLLQGRGSFVPGNSSSLVVPASLSLSDILFRACGINDDTCAAGVLPTTNLIWTLLGTAFASIPGFADPTFQDPTVTVQFNHINNLNGFNKPAVQYFVPGHATAITCLMRRASFQMPPTARPVVDSLAFCSPRTYDPKWVCENEVAGDVPTYVFRLVHGSTSYLGAVARGVIYMNAGTPAFLVGSNTSVVLAPVPIVDEYQGGIVQDSAPWDVLPACDCSHFNAATRRGWLLQIQGVVTMTWRCTNVLVSSAFVLLGITLYLVVVQFVFLRWSIVCTVPVYLSKNIVGFTILFLAFWNNSELQTLTTYMAHNHIGDFPSGYYSLCGPAQLASIVGIMTSTLVQIWFNPRLVTQTWILGVASAFNWCIVFYLEGFVFPYASDTVPNPCGLPASTNCLLYTAIPRTYYMSAIAAGTVVAVTILAIYAHSHFVSQRVSVPKDNSVLLYMGIANFTSIATSIVGCAIVDTTGAVAIDEGLLLIKNMLHASNTVLTRRTNVQYEVFYRLLPRCLRHIFSRTAGSMLVVHIEHGRISRTSSYKYLHEMDIDHMDEVRGYLY</sequence>
<evidence type="ECO:0000256" key="1">
    <source>
        <dbReference type="SAM" id="Phobius"/>
    </source>
</evidence>
<reference evidence="2 3" key="1">
    <citation type="journal article" date="2014" name="Genome Biol. Evol.">
        <title>The secreted proteins of Achlya hypogyna and Thraustotheca clavata identify the ancestral oomycete secretome and reveal gene acquisitions by horizontal gene transfer.</title>
        <authorList>
            <person name="Misner I."/>
            <person name="Blouin N."/>
            <person name="Leonard G."/>
            <person name="Richards T.A."/>
            <person name="Lane C.E."/>
        </authorList>
    </citation>
    <scope>NUCLEOTIDE SEQUENCE [LARGE SCALE GENOMIC DNA]</scope>
    <source>
        <strain evidence="2 3">ATCC 48635</strain>
    </source>
</reference>
<feature type="transmembrane region" description="Helical" evidence="1">
    <location>
        <begin position="487"/>
        <end position="507"/>
    </location>
</feature>
<keyword evidence="3" id="KW-1185">Reference proteome</keyword>
<organism evidence="2 3">
    <name type="scientific">Achlya hypogyna</name>
    <name type="common">Oomycete</name>
    <name type="synonym">Protoachlya hypogyna</name>
    <dbReference type="NCBI Taxonomy" id="1202772"/>
    <lineage>
        <taxon>Eukaryota</taxon>
        <taxon>Sar</taxon>
        <taxon>Stramenopiles</taxon>
        <taxon>Oomycota</taxon>
        <taxon>Saprolegniomycetes</taxon>
        <taxon>Saprolegniales</taxon>
        <taxon>Achlyaceae</taxon>
        <taxon>Achlya</taxon>
    </lineage>
</organism>
<evidence type="ECO:0000313" key="3">
    <source>
        <dbReference type="Proteomes" id="UP000243579"/>
    </source>
</evidence>